<dbReference type="SUPFAM" id="SSF55811">
    <property type="entry name" value="Nudix"/>
    <property type="match status" value="1"/>
</dbReference>
<keyword evidence="5" id="KW-1185">Reference proteome</keyword>
<gene>
    <name evidence="4" type="ORF">OHB35_33870</name>
</gene>
<dbReference type="EMBL" id="CP109135">
    <property type="protein sequence ID" value="WSD17817.1"/>
    <property type="molecule type" value="Genomic_DNA"/>
</dbReference>
<keyword evidence="2 4" id="KW-0378">Hydrolase</keyword>
<comment type="cofactor">
    <cofactor evidence="1">
        <name>Mg(2+)</name>
        <dbReference type="ChEBI" id="CHEBI:18420"/>
    </cofactor>
</comment>
<evidence type="ECO:0000256" key="1">
    <source>
        <dbReference type="ARBA" id="ARBA00001946"/>
    </source>
</evidence>
<dbReference type="Gene3D" id="3.90.79.10">
    <property type="entry name" value="Nucleoside Triphosphate Pyrophosphohydrolase"/>
    <property type="match status" value="1"/>
</dbReference>
<dbReference type="RefSeq" id="WP_326730341.1">
    <property type="nucleotide sequence ID" value="NZ_CP108134.1"/>
</dbReference>
<proteinExistence type="predicted"/>
<dbReference type="PANTHER" id="PTHR43046:SF14">
    <property type="entry name" value="MUTT_NUDIX FAMILY PROTEIN"/>
    <property type="match status" value="1"/>
</dbReference>
<accession>A0ABZ1HGS1</accession>
<dbReference type="InterPro" id="IPR015797">
    <property type="entry name" value="NUDIX_hydrolase-like_dom_sf"/>
</dbReference>
<evidence type="ECO:0000313" key="5">
    <source>
        <dbReference type="Proteomes" id="UP001340816"/>
    </source>
</evidence>
<dbReference type="PROSITE" id="PS51462">
    <property type="entry name" value="NUDIX"/>
    <property type="match status" value="1"/>
</dbReference>
<feature type="domain" description="Nudix hydrolase" evidence="3">
    <location>
        <begin position="2"/>
        <end position="134"/>
    </location>
</feature>
<sequence length="145" mass="16033">MKVRHKVRAVLLDGDHLVFLRRGWPGAGPYWTTVGGSVEPDDADLEAALRREVMEEIGARIGPVTEALSVTEPGGATTVVEHYFLADLLDMRLDRRHGPELDSPDTGDFEPVRVALRVPAVTALDLQPTELAEYVLEHVSAWRAR</sequence>
<evidence type="ECO:0000313" key="4">
    <source>
        <dbReference type="EMBL" id="WSD17817.1"/>
    </source>
</evidence>
<dbReference type="GO" id="GO:0016787">
    <property type="term" value="F:hydrolase activity"/>
    <property type="evidence" value="ECO:0007669"/>
    <property type="project" value="UniProtKB-KW"/>
</dbReference>
<reference evidence="4 5" key="1">
    <citation type="submission" date="2022-10" db="EMBL/GenBank/DDBJ databases">
        <title>The complete genomes of actinobacterial strains from the NBC collection.</title>
        <authorList>
            <person name="Joergensen T.S."/>
            <person name="Alvarez Arevalo M."/>
            <person name="Sterndorff E.B."/>
            <person name="Faurdal D."/>
            <person name="Vuksanovic O."/>
            <person name="Mourched A.-S."/>
            <person name="Charusanti P."/>
            <person name="Shaw S."/>
            <person name="Blin K."/>
            <person name="Weber T."/>
        </authorList>
    </citation>
    <scope>NUCLEOTIDE SEQUENCE [LARGE SCALE GENOMIC DNA]</scope>
    <source>
        <strain evidence="4 5">NBC 01752</strain>
    </source>
</reference>
<evidence type="ECO:0000259" key="3">
    <source>
        <dbReference type="PROSITE" id="PS51462"/>
    </source>
</evidence>
<dbReference type="PANTHER" id="PTHR43046">
    <property type="entry name" value="GDP-MANNOSE MANNOSYL HYDROLASE"/>
    <property type="match status" value="1"/>
</dbReference>
<evidence type="ECO:0000256" key="2">
    <source>
        <dbReference type="ARBA" id="ARBA00022801"/>
    </source>
</evidence>
<dbReference type="InterPro" id="IPR000086">
    <property type="entry name" value="NUDIX_hydrolase_dom"/>
</dbReference>
<protein>
    <submittedName>
        <fullName evidence="4">NUDIX hydrolase</fullName>
    </submittedName>
</protein>
<organism evidence="4 5">
    <name type="scientific">Streptomyces phaeochromogenes</name>
    <dbReference type="NCBI Taxonomy" id="1923"/>
    <lineage>
        <taxon>Bacteria</taxon>
        <taxon>Bacillati</taxon>
        <taxon>Actinomycetota</taxon>
        <taxon>Actinomycetes</taxon>
        <taxon>Kitasatosporales</taxon>
        <taxon>Streptomycetaceae</taxon>
        <taxon>Streptomyces</taxon>
        <taxon>Streptomyces phaeochromogenes group</taxon>
    </lineage>
</organism>
<dbReference type="Pfam" id="PF00293">
    <property type="entry name" value="NUDIX"/>
    <property type="match status" value="1"/>
</dbReference>
<dbReference type="Proteomes" id="UP001340816">
    <property type="component" value="Chromosome"/>
</dbReference>
<name>A0ABZ1HGS1_STRPH</name>